<dbReference type="NCBIfam" id="TIGR01496">
    <property type="entry name" value="DHPS"/>
    <property type="match status" value="1"/>
</dbReference>
<dbReference type="STRING" id="1031564.CINS_0652"/>
<dbReference type="PROSITE" id="PS50972">
    <property type="entry name" value="PTERIN_BINDING"/>
    <property type="match status" value="1"/>
</dbReference>
<evidence type="ECO:0000256" key="3">
    <source>
        <dbReference type="ARBA" id="ARBA00004763"/>
    </source>
</evidence>
<dbReference type="InterPro" id="IPR006390">
    <property type="entry name" value="DHP_synth_dom"/>
</dbReference>
<feature type="domain" description="Pterin-binding" evidence="9">
    <location>
        <begin position="117"/>
        <end position="369"/>
    </location>
</feature>
<dbReference type="CDD" id="cd00739">
    <property type="entry name" value="DHPS"/>
    <property type="match status" value="1"/>
</dbReference>
<evidence type="ECO:0000259" key="9">
    <source>
        <dbReference type="PROSITE" id="PS50972"/>
    </source>
</evidence>
<dbReference type="SUPFAM" id="SSF51717">
    <property type="entry name" value="Dihydropteroate synthetase-like"/>
    <property type="match status" value="1"/>
</dbReference>
<dbReference type="Gene3D" id="3.20.20.20">
    <property type="entry name" value="Dihydropteroate synthase-like"/>
    <property type="match status" value="1"/>
</dbReference>
<name>A0A0A8H133_9BACT</name>
<dbReference type="AlphaFoldDB" id="A0A0A8H133"/>
<sequence>MKITKINSSTQFEQISSLIKPHKMGKKIMSKKTQIHFFYIQDLRAPAANILKQDALRVGAELVTHKDLILGKEHTNALLMATNEQIQKLIHKEKMQDFNLKYLAKFLEKSFHKPVYPKLMAILNINNDSFNPQSRVDELNFEKKLNEILELKPDFIDIGAVSSRPGSIYCGEKEEFRRLKNILDLIYKKSYYKESIFSLDSFDEHSLNYALDRGFGLINDITGLANENLAKLAARFNVKYCLMHMQNTPLTMQNNPSYEDVVQELSEFFEKKIAILEQYGVKDIFLDVGIGFGKTSWHNMILIKHLEHFLQFQKPLLVGASRKSVIDAYFPSKVEERLAGSLYLHLEAFKNGASIIRTHDLYEHKQMFKLVKAMDEVVI</sequence>
<organism evidence="10 11">
    <name type="scientific">Campylobacter insulaenigrae NCTC 12927</name>
    <dbReference type="NCBI Taxonomy" id="1031564"/>
    <lineage>
        <taxon>Bacteria</taxon>
        <taxon>Pseudomonadati</taxon>
        <taxon>Campylobacterota</taxon>
        <taxon>Epsilonproteobacteria</taxon>
        <taxon>Campylobacterales</taxon>
        <taxon>Campylobacteraceae</taxon>
        <taxon>Campylobacter</taxon>
    </lineage>
</organism>
<dbReference type="GO" id="GO:0046872">
    <property type="term" value="F:metal ion binding"/>
    <property type="evidence" value="ECO:0007669"/>
    <property type="project" value="UniProtKB-KW"/>
</dbReference>
<dbReference type="PIRSF" id="PIRSF000501">
    <property type="entry name" value="DHPS_Campy_prd"/>
    <property type="match status" value="1"/>
</dbReference>
<evidence type="ECO:0000256" key="2">
    <source>
        <dbReference type="ARBA" id="ARBA00001946"/>
    </source>
</evidence>
<dbReference type="InterPro" id="IPR011005">
    <property type="entry name" value="Dihydropteroate_synth-like_sf"/>
</dbReference>
<dbReference type="GeneID" id="74431456"/>
<dbReference type="RefSeq" id="WP_039651349.1">
    <property type="nucleotide sequence ID" value="NZ_CP007770.1"/>
</dbReference>
<evidence type="ECO:0000313" key="10">
    <source>
        <dbReference type="EMBL" id="AJC87622.1"/>
    </source>
</evidence>
<evidence type="ECO:0000256" key="4">
    <source>
        <dbReference type="ARBA" id="ARBA00012458"/>
    </source>
</evidence>
<evidence type="ECO:0000256" key="5">
    <source>
        <dbReference type="ARBA" id="ARBA00022679"/>
    </source>
</evidence>
<evidence type="ECO:0000256" key="6">
    <source>
        <dbReference type="ARBA" id="ARBA00022723"/>
    </source>
</evidence>
<dbReference type="HOGENOM" id="CLU_008023_1_0_7"/>
<evidence type="ECO:0000256" key="1">
    <source>
        <dbReference type="ARBA" id="ARBA00000012"/>
    </source>
</evidence>
<keyword evidence="6" id="KW-0479">Metal-binding</keyword>
<gene>
    <name evidence="10" type="primary">folP</name>
    <name evidence="10" type="ORF">CINS_0652</name>
</gene>
<dbReference type="PANTHER" id="PTHR20941:SF1">
    <property type="entry name" value="FOLIC ACID SYNTHESIS PROTEIN FOL1"/>
    <property type="match status" value="1"/>
</dbReference>
<dbReference type="EC" id="2.5.1.15" evidence="4"/>
<comment type="cofactor">
    <cofactor evidence="2">
        <name>Mg(2+)</name>
        <dbReference type="ChEBI" id="CHEBI:18420"/>
    </cofactor>
</comment>
<dbReference type="InterPro" id="IPR045031">
    <property type="entry name" value="DHP_synth-like"/>
</dbReference>
<keyword evidence="5 10" id="KW-0808">Transferase</keyword>
<comment type="pathway">
    <text evidence="3">Cofactor biosynthesis; tetrahydrofolate biosynthesis; 7,8-dihydrofolate from 2-amino-4-hydroxy-6-hydroxymethyl-7,8-dihydropteridine diphosphate and 4-aminobenzoate: step 1/2.</text>
</comment>
<evidence type="ECO:0000256" key="8">
    <source>
        <dbReference type="ARBA" id="ARBA00022909"/>
    </source>
</evidence>
<dbReference type="Pfam" id="PF00809">
    <property type="entry name" value="Pterin_bind"/>
    <property type="match status" value="1"/>
</dbReference>
<dbReference type="GO" id="GO:0046656">
    <property type="term" value="P:folic acid biosynthetic process"/>
    <property type="evidence" value="ECO:0007669"/>
    <property type="project" value="UniProtKB-KW"/>
</dbReference>
<dbReference type="KEGG" id="cis:CINS_0652"/>
<dbReference type="Proteomes" id="UP000031163">
    <property type="component" value="Chromosome"/>
</dbReference>
<dbReference type="InterPro" id="IPR016227">
    <property type="entry name" value="Dihydropteroate_synthase_prd"/>
</dbReference>
<proteinExistence type="predicted"/>
<dbReference type="EMBL" id="CP007770">
    <property type="protein sequence ID" value="AJC87622.1"/>
    <property type="molecule type" value="Genomic_DNA"/>
</dbReference>
<accession>A0A0A8H133</accession>
<dbReference type="PANTHER" id="PTHR20941">
    <property type="entry name" value="FOLATE SYNTHESIS PROTEINS"/>
    <property type="match status" value="1"/>
</dbReference>
<protein>
    <recommendedName>
        <fullName evidence="4">dihydropteroate synthase</fullName>
        <ecNumber evidence="4">2.5.1.15</ecNumber>
    </recommendedName>
</protein>
<dbReference type="InterPro" id="IPR000489">
    <property type="entry name" value="Pterin-binding_dom"/>
</dbReference>
<evidence type="ECO:0000256" key="7">
    <source>
        <dbReference type="ARBA" id="ARBA00022842"/>
    </source>
</evidence>
<reference evidence="10 11" key="1">
    <citation type="journal article" date="2014" name="Genome Biol. Evol.">
        <title>Comparative Genomics of the Campylobacter lari Group.</title>
        <authorList>
            <person name="Miller W.G."/>
            <person name="Yee E."/>
            <person name="Chapman M.H."/>
            <person name="Smith T.P."/>
            <person name="Bono J.L."/>
            <person name="Huynh S."/>
            <person name="Parker C.T."/>
            <person name="Vandamme P."/>
            <person name="Luong K."/>
            <person name="Korlach J."/>
        </authorList>
    </citation>
    <scope>NUCLEOTIDE SEQUENCE [LARGE SCALE GENOMIC DNA]</scope>
    <source>
        <strain evidence="10 11">NCTC 12927</strain>
    </source>
</reference>
<keyword evidence="7" id="KW-0460">Magnesium</keyword>
<evidence type="ECO:0000313" key="11">
    <source>
        <dbReference type="Proteomes" id="UP000031163"/>
    </source>
</evidence>
<dbReference type="GO" id="GO:0046654">
    <property type="term" value="P:tetrahydrofolate biosynthetic process"/>
    <property type="evidence" value="ECO:0007669"/>
    <property type="project" value="TreeGrafter"/>
</dbReference>
<keyword evidence="8" id="KW-0289">Folate biosynthesis</keyword>
<dbReference type="GO" id="GO:0004156">
    <property type="term" value="F:dihydropteroate synthase activity"/>
    <property type="evidence" value="ECO:0007669"/>
    <property type="project" value="UniProtKB-EC"/>
</dbReference>
<comment type="catalytic activity">
    <reaction evidence="1">
        <text>(7,8-dihydropterin-6-yl)methyl diphosphate + 4-aminobenzoate = 7,8-dihydropteroate + diphosphate</text>
        <dbReference type="Rhea" id="RHEA:19949"/>
        <dbReference type="ChEBI" id="CHEBI:17836"/>
        <dbReference type="ChEBI" id="CHEBI:17839"/>
        <dbReference type="ChEBI" id="CHEBI:33019"/>
        <dbReference type="ChEBI" id="CHEBI:72950"/>
        <dbReference type="EC" id="2.5.1.15"/>
    </reaction>
</comment>
<dbReference type="GO" id="GO:0005829">
    <property type="term" value="C:cytosol"/>
    <property type="evidence" value="ECO:0007669"/>
    <property type="project" value="TreeGrafter"/>
</dbReference>